<name>A0ABS9HQG2_9GAMM</name>
<keyword evidence="2" id="KW-1133">Transmembrane helix</keyword>
<gene>
    <name evidence="3" type="ORF">L3V18_01820</name>
</gene>
<feature type="compositionally biased region" description="Low complexity" evidence="1">
    <location>
        <begin position="146"/>
        <end position="167"/>
    </location>
</feature>
<evidence type="ECO:0000256" key="1">
    <source>
        <dbReference type="SAM" id="MobiDB-lite"/>
    </source>
</evidence>
<reference evidence="3 4" key="2">
    <citation type="submission" date="2022-01" db="EMBL/GenBank/DDBJ databases">
        <title>Lysobacter chinensis sp. nov., a bacterium isolated from cow dung compost.</title>
        <authorList>
            <person name="Liu Y."/>
        </authorList>
    </citation>
    <scope>NUCLEOTIDE SEQUENCE [LARGE SCALE GENOMIC DNA]</scope>
    <source>
        <strain evidence="3 4">TLK-CK17</strain>
    </source>
</reference>
<keyword evidence="4" id="KW-1185">Reference proteome</keyword>
<sequence>MYSAAELILAVQRKLRLIQRRSQPPGEFPPGWAAWFEQMGERVGAVTGATAEAMMEVLLARPPAHPPPRAIAAMNRWQVFASVWRQQWHPPEPQERGLRWFAGILSAVVHILLGVMLLWLLFAAPRSATAPPEGENVVQVEFIGQGTPEEVGGGPEPVTETAEAAAPAPRPAPPGDEPAADVPMAEATAPALPRTDTAIDVPALQAPPQPVASREVPTPTVPVPETPAAEQRLTVSEPAPDDTAAFFLPPPTPRIAQQAVATPELEATRPVVQAREVPMPAQAPSRPALDIQITEQAGLPEVAAAVPGVTERAVPAPVQRPRLQAPASAPIADPQLEARSVPVREASVPMPARPAASSATTAAAAASSQPSGPSASAPTTSSSPAEAPTGSASLAGDAPAPATAGSGPRSEPAPGGWPTPAKADDWGTSDRNVPGGQRGEGPGLYNSDGSVRLAETPGSASPGQPPGTFTEEIGDLDRNGTWLKRPPIGYEPTLFDRYWRPNETLLQEWVRRGVKAVEIPIPGTTKKISCAISLLALGGACGISDPNLNEQPAEARPPPDIPFKPELQEDNGSLRPVGDG</sequence>
<feature type="compositionally biased region" description="Low complexity" evidence="1">
    <location>
        <begin position="346"/>
        <end position="393"/>
    </location>
</feature>
<evidence type="ECO:0000256" key="2">
    <source>
        <dbReference type="SAM" id="Phobius"/>
    </source>
</evidence>
<feature type="region of interest" description="Disordered" evidence="1">
    <location>
        <begin position="317"/>
        <end position="336"/>
    </location>
</feature>
<evidence type="ECO:0000313" key="3">
    <source>
        <dbReference type="EMBL" id="MCF7220533.1"/>
    </source>
</evidence>
<feature type="region of interest" description="Disordered" evidence="1">
    <location>
        <begin position="543"/>
        <end position="580"/>
    </location>
</feature>
<feature type="region of interest" description="Disordered" evidence="1">
    <location>
        <begin position="146"/>
        <end position="181"/>
    </location>
</feature>
<keyword evidence="2" id="KW-0472">Membrane</keyword>
<comment type="caution">
    <text evidence="3">The sequence shown here is derived from an EMBL/GenBank/DDBJ whole genome shotgun (WGS) entry which is preliminary data.</text>
</comment>
<reference evidence="3 4" key="3">
    <citation type="submission" date="2022-01" db="EMBL/GenBank/DDBJ databases">
        <authorList>
            <person name="Zhou L.Y."/>
        </authorList>
    </citation>
    <scope>NUCLEOTIDE SEQUENCE [LARGE SCALE GENOMIC DNA]</scope>
    <source>
        <strain evidence="3 4">TLK-CK17</strain>
    </source>
</reference>
<dbReference type="RefSeq" id="WP_237052898.1">
    <property type="nucleotide sequence ID" value="NZ_JAKJPO010000001.1"/>
</dbReference>
<dbReference type="EMBL" id="JAKJPO010000001">
    <property type="protein sequence ID" value="MCF7220533.1"/>
    <property type="molecule type" value="Genomic_DNA"/>
</dbReference>
<reference evidence="4" key="1">
    <citation type="submission" date="2022-01" db="EMBL/GenBank/DDBJ databases">
        <title>Lysobacter chinensis sp. nov., a bacterium isolated from cow dung compost.</title>
        <authorList>
            <person name="Zhou L.Y."/>
        </authorList>
    </citation>
    <scope>NUCLEOTIDE SEQUENCE [LARGE SCALE GENOMIC DNA]</scope>
    <source>
        <strain evidence="4">TLK-CK17</strain>
    </source>
</reference>
<organism evidence="3 4">
    <name type="scientific">Marilutibacter chinensis</name>
    <dbReference type="NCBI Taxonomy" id="2912247"/>
    <lineage>
        <taxon>Bacteria</taxon>
        <taxon>Pseudomonadati</taxon>
        <taxon>Pseudomonadota</taxon>
        <taxon>Gammaproteobacteria</taxon>
        <taxon>Lysobacterales</taxon>
        <taxon>Lysobacteraceae</taxon>
        <taxon>Marilutibacter</taxon>
    </lineage>
</organism>
<keyword evidence="2" id="KW-0812">Transmembrane</keyword>
<dbReference type="Proteomes" id="UP001430796">
    <property type="component" value="Unassembled WGS sequence"/>
</dbReference>
<protein>
    <recommendedName>
        <fullName evidence="5">Transmembrane repetitive protein</fullName>
    </recommendedName>
</protein>
<feature type="region of interest" description="Disordered" evidence="1">
    <location>
        <begin position="344"/>
        <end position="480"/>
    </location>
</feature>
<feature type="transmembrane region" description="Helical" evidence="2">
    <location>
        <begin position="100"/>
        <end position="122"/>
    </location>
</feature>
<accession>A0ABS9HQG2</accession>
<evidence type="ECO:0008006" key="5">
    <source>
        <dbReference type="Google" id="ProtNLM"/>
    </source>
</evidence>
<evidence type="ECO:0000313" key="4">
    <source>
        <dbReference type="Proteomes" id="UP001430796"/>
    </source>
</evidence>
<proteinExistence type="predicted"/>